<gene>
    <name evidence="2" type="ORF">BDY21DRAFT_354844</name>
</gene>
<keyword evidence="3" id="KW-1185">Reference proteome</keyword>
<feature type="region of interest" description="Disordered" evidence="1">
    <location>
        <begin position="1"/>
        <end position="49"/>
    </location>
</feature>
<dbReference type="EMBL" id="MU001695">
    <property type="protein sequence ID" value="KAF2453722.1"/>
    <property type="molecule type" value="Genomic_DNA"/>
</dbReference>
<sequence length="156" mass="17040">MHANKHVSQESPPKLHPEQIVPWRTKKSTSPDASHSLPPSHKTPTQPPPTFLSTTFDLPLSCAAAVSARTAADNNITISVPLVHSLACPSIHAMCKTDPAAKFYFLGSYLFARFAIKAVRRHPRWTRAQAVSSERRTAEGVPGALRSCYLQCVTPS</sequence>
<evidence type="ECO:0000313" key="2">
    <source>
        <dbReference type="EMBL" id="KAF2453722.1"/>
    </source>
</evidence>
<evidence type="ECO:0000256" key="1">
    <source>
        <dbReference type="SAM" id="MobiDB-lite"/>
    </source>
</evidence>
<organism evidence="2 3">
    <name type="scientific">Lineolata rhizophorae</name>
    <dbReference type="NCBI Taxonomy" id="578093"/>
    <lineage>
        <taxon>Eukaryota</taxon>
        <taxon>Fungi</taxon>
        <taxon>Dikarya</taxon>
        <taxon>Ascomycota</taxon>
        <taxon>Pezizomycotina</taxon>
        <taxon>Dothideomycetes</taxon>
        <taxon>Dothideomycetes incertae sedis</taxon>
        <taxon>Lineolatales</taxon>
        <taxon>Lineolataceae</taxon>
        <taxon>Lineolata</taxon>
    </lineage>
</organism>
<name>A0A6A6NQN4_9PEZI</name>
<dbReference type="AlphaFoldDB" id="A0A6A6NQN4"/>
<proteinExistence type="predicted"/>
<reference evidence="2" key="1">
    <citation type="journal article" date="2020" name="Stud. Mycol.">
        <title>101 Dothideomycetes genomes: a test case for predicting lifestyles and emergence of pathogens.</title>
        <authorList>
            <person name="Haridas S."/>
            <person name="Albert R."/>
            <person name="Binder M."/>
            <person name="Bloem J."/>
            <person name="Labutti K."/>
            <person name="Salamov A."/>
            <person name="Andreopoulos B."/>
            <person name="Baker S."/>
            <person name="Barry K."/>
            <person name="Bills G."/>
            <person name="Bluhm B."/>
            <person name="Cannon C."/>
            <person name="Castanera R."/>
            <person name="Culley D."/>
            <person name="Daum C."/>
            <person name="Ezra D."/>
            <person name="Gonzalez J."/>
            <person name="Henrissat B."/>
            <person name="Kuo A."/>
            <person name="Liang C."/>
            <person name="Lipzen A."/>
            <person name="Lutzoni F."/>
            <person name="Magnuson J."/>
            <person name="Mondo S."/>
            <person name="Nolan M."/>
            <person name="Ohm R."/>
            <person name="Pangilinan J."/>
            <person name="Park H.-J."/>
            <person name="Ramirez L."/>
            <person name="Alfaro M."/>
            <person name="Sun H."/>
            <person name="Tritt A."/>
            <person name="Yoshinaga Y."/>
            <person name="Zwiers L.-H."/>
            <person name="Turgeon B."/>
            <person name="Goodwin S."/>
            <person name="Spatafora J."/>
            <person name="Crous P."/>
            <person name="Grigoriev I."/>
        </authorList>
    </citation>
    <scope>NUCLEOTIDE SEQUENCE</scope>
    <source>
        <strain evidence="2">ATCC 16933</strain>
    </source>
</reference>
<protein>
    <submittedName>
        <fullName evidence="2">Uncharacterized protein</fullName>
    </submittedName>
</protein>
<dbReference type="Proteomes" id="UP000799766">
    <property type="component" value="Unassembled WGS sequence"/>
</dbReference>
<accession>A0A6A6NQN4</accession>
<evidence type="ECO:0000313" key="3">
    <source>
        <dbReference type="Proteomes" id="UP000799766"/>
    </source>
</evidence>